<dbReference type="AlphaFoldDB" id="F2UBF3"/>
<dbReference type="EMBL" id="GL832967">
    <property type="protein sequence ID" value="EGD73819.1"/>
    <property type="molecule type" value="Genomic_DNA"/>
</dbReference>
<feature type="transmembrane region" description="Helical" evidence="2">
    <location>
        <begin position="677"/>
        <end position="701"/>
    </location>
</feature>
<accession>F2UBF3</accession>
<feature type="transmembrane region" description="Helical" evidence="2">
    <location>
        <begin position="722"/>
        <end position="745"/>
    </location>
</feature>
<keyword evidence="2" id="KW-0812">Transmembrane</keyword>
<feature type="transmembrane region" description="Helical" evidence="2">
    <location>
        <begin position="607"/>
        <end position="634"/>
    </location>
</feature>
<sequence length="1022" mass="108237">MTRRSTPNAAAVLAATLCLTATVAVHLASAADVGYCPAIKIDAQSEMRHATSAGARILVPCPGGSSQGALELICCGPSAAGYWDGAGDVCDTTHYNRWMQPAQDTCVSPLVTALEAQVNRPSTLGGVKNTRVQQVHAGLEELLQLLNTKTLRLGQRDMPAVVRIALAAVQLQHRQQRVHPQRQASVEKQQQRLARIFAVLQHIVQSRIKTARNFSQQDLARTLELLAGIHTFLPTLPSRLTTPALLFDATRTVLTTTVGPAPISCNDLDSATFHITWSQQQQQQDANADGDNTLAGDITATTAPATGDDSDREGNKTSNDDDGEDEDVQTGTPPPAPRLTARVKAASADVCVHAAALLAASSSGSARTTTMLAPTVTMLQEAWSLLPASSAGVGVTPTVSVAFAADKAVLDGDVTVALPIIAGRRFKYAATQRFCPHQRGTQEDEAVLAASLVLSESTLSATIECSPTQATVPHPRYRSLGADEVAMTQVDVHVNMECRQLTQDGWTTRGCTTQPLSSMHEITCACAPARSSTPMVIAAFVTTPTVEGTQPNSDPTASPTVIATAAHEPTLVDESTGGDTSSSSSSISGDAGNESSKAGPNATRWSFVHITVIVLCSMTLLASALALYSTLWVCAKNRIDQFTGSTLHYVAGFIGFHVTHMIGLVRDPTDDDALCYSLSAALSCFCLSTILWTVPLISTTACKHVAPTVQGNRASSSSSSSIVQLLHAVLNWTVPIMLVVATALFDTQALVASASTCWFSFTPTSSLMVAVGGALAVLAQAVVTVKAMFSSQCRTADTLAVIGVGACTTLSAVLLALFATLEHSAFLVAFASVSFVNACIVLLFCCLRNREMAAQLNDAPLLKHFVSAASVPLYQMRLQKPSADSLKSPFNLGKTGSGYNIMTPRLARQQIGMDVCPTPCFDPAMRYTTPAAWRVEQVLDGDISGGYKATPSPFTTPRPSVRAMCTQPGSASRSRSPKFISSRASSTPTIERDNPFNTPQCSPEHDQMTHTSFFNHDDSSRC</sequence>
<keyword evidence="2" id="KW-1133">Transmembrane helix</keyword>
<keyword evidence="5" id="KW-1185">Reference proteome</keyword>
<dbReference type="GeneID" id="16073959"/>
<feature type="chain" id="PRO_5003290894" description="GPS domain-containing protein" evidence="3">
    <location>
        <begin position="31"/>
        <end position="1022"/>
    </location>
</feature>
<evidence type="ECO:0008006" key="6">
    <source>
        <dbReference type="Google" id="ProtNLM"/>
    </source>
</evidence>
<gene>
    <name evidence="4" type="ORF">PTSG_12330</name>
</gene>
<evidence type="ECO:0000256" key="2">
    <source>
        <dbReference type="SAM" id="Phobius"/>
    </source>
</evidence>
<feature type="transmembrane region" description="Helical" evidence="2">
    <location>
        <begin position="765"/>
        <end position="787"/>
    </location>
</feature>
<feature type="region of interest" description="Disordered" evidence="1">
    <location>
        <begin position="279"/>
        <end position="338"/>
    </location>
</feature>
<feature type="region of interest" description="Disordered" evidence="1">
    <location>
        <begin position="950"/>
        <end position="1022"/>
    </location>
</feature>
<feature type="region of interest" description="Disordered" evidence="1">
    <location>
        <begin position="568"/>
        <end position="599"/>
    </location>
</feature>
<feature type="compositionally biased region" description="Polar residues" evidence="1">
    <location>
        <begin position="982"/>
        <end position="1001"/>
    </location>
</feature>
<protein>
    <recommendedName>
        <fullName evidence="6">GPS domain-containing protein</fullName>
    </recommendedName>
</protein>
<dbReference type="RefSeq" id="XP_004993382.1">
    <property type="nucleotide sequence ID" value="XM_004993325.1"/>
</dbReference>
<feature type="transmembrane region" description="Helical" evidence="2">
    <location>
        <begin position="799"/>
        <end position="819"/>
    </location>
</feature>
<dbReference type="KEGG" id="sre:PTSG_12330"/>
<evidence type="ECO:0000313" key="4">
    <source>
        <dbReference type="EMBL" id="EGD73819.1"/>
    </source>
</evidence>
<feature type="compositionally biased region" description="Low complexity" evidence="1">
    <location>
        <begin position="574"/>
        <end position="596"/>
    </location>
</feature>
<feature type="transmembrane region" description="Helical" evidence="2">
    <location>
        <begin position="825"/>
        <end position="847"/>
    </location>
</feature>
<evidence type="ECO:0000313" key="5">
    <source>
        <dbReference type="Proteomes" id="UP000007799"/>
    </source>
</evidence>
<evidence type="ECO:0000256" key="3">
    <source>
        <dbReference type="SAM" id="SignalP"/>
    </source>
</evidence>
<name>F2UBF3_SALR5</name>
<keyword evidence="3" id="KW-0732">Signal</keyword>
<dbReference type="InParanoid" id="F2UBF3"/>
<proteinExistence type="predicted"/>
<keyword evidence="2" id="KW-0472">Membrane</keyword>
<organism evidence="5">
    <name type="scientific">Salpingoeca rosetta (strain ATCC 50818 / BSB-021)</name>
    <dbReference type="NCBI Taxonomy" id="946362"/>
    <lineage>
        <taxon>Eukaryota</taxon>
        <taxon>Choanoflagellata</taxon>
        <taxon>Craspedida</taxon>
        <taxon>Salpingoecidae</taxon>
        <taxon>Salpingoeca</taxon>
    </lineage>
</organism>
<feature type="signal peptide" evidence="3">
    <location>
        <begin position="1"/>
        <end position="30"/>
    </location>
</feature>
<dbReference type="Proteomes" id="UP000007799">
    <property type="component" value="Unassembled WGS sequence"/>
</dbReference>
<reference evidence="4" key="1">
    <citation type="submission" date="2009-08" db="EMBL/GenBank/DDBJ databases">
        <title>Annotation of Salpingoeca rosetta.</title>
        <authorList>
            <consortium name="The Broad Institute Genome Sequencing Platform"/>
            <person name="Russ C."/>
            <person name="Cuomo C."/>
            <person name="Burger G."/>
            <person name="Gray M.W."/>
            <person name="Holland P.W.H."/>
            <person name="King N."/>
            <person name="Lang F.B.F."/>
            <person name="Roger A.J."/>
            <person name="Ruiz-Trillo I."/>
            <person name="Young S.K."/>
            <person name="Zeng Q."/>
            <person name="Gargeya S."/>
            <person name="Alvarado L."/>
            <person name="Berlin A."/>
            <person name="Chapman S.B."/>
            <person name="Chen Z."/>
            <person name="Freedman E."/>
            <person name="Gellesch M."/>
            <person name="Goldberg J."/>
            <person name="Griggs A."/>
            <person name="Gujja S."/>
            <person name="Heilman E."/>
            <person name="Heiman D."/>
            <person name="Howarth C."/>
            <person name="Mehta T."/>
            <person name="Neiman D."/>
            <person name="Pearson M."/>
            <person name="Roberts A."/>
            <person name="Saif S."/>
            <person name="Shea T."/>
            <person name="Shenoy N."/>
            <person name="Sisk P."/>
            <person name="Stolte C."/>
            <person name="Sykes S."/>
            <person name="White J."/>
            <person name="Yandava C."/>
            <person name="Haas B."/>
            <person name="Nusbaum C."/>
            <person name="Birren B."/>
        </authorList>
    </citation>
    <scope>NUCLEOTIDE SEQUENCE [LARGE SCALE GENOMIC DNA]</scope>
    <source>
        <strain evidence="4">ATCC 50818</strain>
    </source>
</reference>
<feature type="transmembrane region" description="Helical" evidence="2">
    <location>
        <begin position="646"/>
        <end position="665"/>
    </location>
</feature>
<evidence type="ECO:0000256" key="1">
    <source>
        <dbReference type="SAM" id="MobiDB-lite"/>
    </source>
</evidence>